<name>J9FUC2_9ZZZZ</name>
<protein>
    <submittedName>
        <fullName evidence="1">Uncharacterized protein</fullName>
    </submittedName>
</protein>
<comment type="caution">
    <text evidence="1">The sequence shown here is derived from an EMBL/GenBank/DDBJ whole genome shotgun (WGS) entry which is preliminary data.</text>
</comment>
<organism evidence="1">
    <name type="scientific">gut metagenome</name>
    <dbReference type="NCBI Taxonomy" id="749906"/>
    <lineage>
        <taxon>unclassified sequences</taxon>
        <taxon>metagenomes</taxon>
        <taxon>organismal metagenomes</taxon>
    </lineage>
</organism>
<evidence type="ECO:0000313" key="1">
    <source>
        <dbReference type="EMBL" id="EJW98103.1"/>
    </source>
</evidence>
<sequence length="52" mass="6013">MILMQEKSALRWEIHGELRFFVPNTAHVEFGFKGLEVGTALQLQFVATTPWH</sequence>
<proteinExistence type="predicted"/>
<reference evidence="1" key="1">
    <citation type="journal article" date="2012" name="PLoS ONE">
        <title>Gene sets for utilization of primary and secondary nutrition supplies in the distal gut of endangered iberian lynx.</title>
        <authorList>
            <person name="Alcaide M."/>
            <person name="Messina E."/>
            <person name="Richter M."/>
            <person name="Bargiela R."/>
            <person name="Peplies J."/>
            <person name="Huws S.A."/>
            <person name="Newbold C.J."/>
            <person name="Golyshin P.N."/>
            <person name="Simon M.A."/>
            <person name="Lopez G."/>
            <person name="Yakimov M.M."/>
            <person name="Ferrer M."/>
        </authorList>
    </citation>
    <scope>NUCLEOTIDE SEQUENCE</scope>
</reference>
<dbReference type="AlphaFoldDB" id="J9FUC2"/>
<gene>
    <name evidence="1" type="ORF">EVA_13791</name>
</gene>
<dbReference type="EMBL" id="AMCI01004427">
    <property type="protein sequence ID" value="EJW98103.1"/>
    <property type="molecule type" value="Genomic_DNA"/>
</dbReference>
<accession>J9FUC2</accession>